<keyword evidence="2" id="KW-1185">Reference proteome</keyword>
<dbReference type="Proteomes" id="UP000218554">
    <property type="component" value="Chromosome"/>
</dbReference>
<sequence length="38" mass="4186">MRMGCNPERCALGVAQSGRYYSGPGGLRRQRAQAFLQV</sequence>
<evidence type="ECO:0000313" key="1">
    <source>
        <dbReference type="EMBL" id="BAU75265.1"/>
    </source>
</evidence>
<gene>
    <name evidence="1" type="ORF">KF707C_35770</name>
</gene>
<dbReference type="KEGG" id="pfuw:KF707C_35770"/>
<proteinExistence type="predicted"/>
<evidence type="ECO:0000313" key="2">
    <source>
        <dbReference type="Proteomes" id="UP000218554"/>
    </source>
</evidence>
<dbReference type="EMBL" id="AP014862">
    <property type="protein sequence ID" value="BAU75265.1"/>
    <property type="molecule type" value="Genomic_DNA"/>
</dbReference>
<dbReference type="AlphaFoldDB" id="A0AAD1FFV1"/>
<reference evidence="1 2" key="2">
    <citation type="journal article" date="2017" name="Int. J. Syst. Evol. Microbiol.">
        <title>Pseudomonas furukawaii sp. nov., a polychlorinated biphenyl-degrading bacterium isolated from biphenyl-contaminated soil in Japan.</title>
        <authorList>
            <person name="Kimura N."/>
            <person name="Watanabe T."/>
            <person name="Suenaga H."/>
            <person name="Fujihara H."/>
            <person name="Futagami T."/>
            <person name="Goto M."/>
            <person name="Hanada S."/>
            <person name="Hirose J."/>
        </authorList>
    </citation>
    <scope>NUCLEOTIDE SEQUENCE [LARGE SCALE GENOMIC DNA]</scope>
    <source>
        <strain evidence="2">DSM 10086 / NBRC 110670 / KF707</strain>
    </source>
</reference>
<organism evidence="1 2">
    <name type="scientific">Metapseudomonas furukawaii</name>
    <name type="common">Pseudomonas furukawaii</name>
    <dbReference type="NCBI Taxonomy" id="1149133"/>
    <lineage>
        <taxon>Bacteria</taxon>
        <taxon>Pseudomonadati</taxon>
        <taxon>Pseudomonadota</taxon>
        <taxon>Gammaproteobacteria</taxon>
        <taxon>Pseudomonadales</taxon>
        <taxon>Pseudomonadaceae</taxon>
        <taxon>Metapseudomonas</taxon>
    </lineage>
</organism>
<name>A0AAD1FFV1_METFU</name>
<protein>
    <submittedName>
        <fullName evidence="1">Uncharacterized protein</fullName>
    </submittedName>
</protein>
<accession>A0AAD1FFV1</accession>
<reference evidence="2" key="1">
    <citation type="submission" date="2015-05" db="EMBL/GenBank/DDBJ databases">
        <title>Draft genome sequencing of a biphenyl-degrading bacterium, Pseudomonas balearica KF707 (=NBRC110670).</title>
        <authorList>
            <person name="Kimura N."/>
            <person name="Hirose J."/>
            <person name="Watanabe T."/>
            <person name="Suenaga H."/>
            <person name="Fujihara H."/>
            <person name="Noguchi M."/>
            <person name="Hashimoto M."/>
            <person name="Shimodaira J."/>
            <person name="Tsuchikane K."/>
            <person name="Hosoyama A."/>
            <person name="Yamazoe A."/>
            <person name="Fujita N."/>
            <person name="Furukawa K."/>
        </authorList>
    </citation>
    <scope>NUCLEOTIDE SEQUENCE [LARGE SCALE GENOMIC DNA]</scope>
    <source>
        <strain evidence="2">DSM 10086 / NBRC 110670 / KF707</strain>
    </source>
</reference>